<dbReference type="InterPro" id="IPR051259">
    <property type="entry name" value="rRNA_Methyltransferase"/>
</dbReference>
<dbReference type="InterPro" id="IPR029064">
    <property type="entry name" value="Ribosomal_eL30-like_sf"/>
</dbReference>
<dbReference type="CDD" id="cd18095">
    <property type="entry name" value="SpoU-like_rRNA-MTase"/>
    <property type="match status" value="1"/>
</dbReference>
<dbReference type="Pfam" id="PF00588">
    <property type="entry name" value="SpoU_methylase"/>
    <property type="match status" value="1"/>
</dbReference>
<evidence type="ECO:0000259" key="3">
    <source>
        <dbReference type="Pfam" id="PF00588"/>
    </source>
</evidence>
<evidence type="ECO:0000313" key="5">
    <source>
        <dbReference type="Proteomes" id="UP001501257"/>
    </source>
</evidence>
<gene>
    <name evidence="4" type="ORF">GCM10025778_36060</name>
</gene>
<proteinExistence type="predicted"/>
<dbReference type="SUPFAM" id="SSF75217">
    <property type="entry name" value="alpha/beta knot"/>
    <property type="match status" value="1"/>
</dbReference>
<organism evidence="4 5">
    <name type="scientific">Paeniglutamicibacter antarcticus</name>
    <dbReference type="NCBI Taxonomy" id="494023"/>
    <lineage>
        <taxon>Bacteria</taxon>
        <taxon>Bacillati</taxon>
        <taxon>Actinomycetota</taxon>
        <taxon>Actinomycetes</taxon>
        <taxon>Micrococcales</taxon>
        <taxon>Micrococcaceae</taxon>
        <taxon>Paeniglutamicibacter</taxon>
    </lineage>
</organism>
<dbReference type="GO" id="GO:0032259">
    <property type="term" value="P:methylation"/>
    <property type="evidence" value="ECO:0007669"/>
    <property type="project" value="UniProtKB-KW"/>
</dbReference>
<dbReference type="EMBL" id="BAABLK010000093">
    <property type="protein sequence ID" value="GAA5229067.1"/>
    <property type="molecule type" value="Genomic_DNA"/>
</dbReference>
<dbReference type="SUPFAM" id="SSF55315">
    <property type="entry name" value="L30e-like"/>
    <property type="match status" value="1"/>
</dbReference>
<name>A0ABP9TR62_9MICC</name>
<dbReference type="InterPro" id="IPR029028">
    <property type="entry name" value="Alpha/beta_knot_MTases"/>
</dbReference>
<dbReference type="Proteomes" id="UP001501257">
    <property type="component" value="Unassembled WGS sequence"/>
</dbReference>
<sequence>MTSTGSGSSALRALAGPGLGERLVFLESGDDPRVRDYVGLSDAALRQQGDPANGRYIAEGAKVISRALAAGHSPRSFFMASKRLAGLFDVLVAHPGVPVFVGEDAVLEAVTGFHLHRGALAAMDRPAPVVLEDVLRDAKRIAVLEDMVDHTNLGAIFRSAAALGIDAVLLSPRCADPLYRRSVRVSMGAVFQVPWVRLDSWPEDLHALDAAGFQTVAMELTDQAQDIDEVAALEIPKLALVLGTEGAGVSDAVLEKVARHAMIPMTPGMDSLNVAAAAALAFWELRRRNP</sequence>
<dbReference type="InterPro" id="IPR029026">
    <property type="entry name" value="tRNA_m1G_MTases_N"/>
</dbReference>
<dbReference type="RefSeq" id="WP_210100743.1">
    <property type="nucleotide sequence ID" value="NZ_BAABLK010000093.1"/>
</dbReference>
<protein>
    <submittedName>
        <fullName evidence="4">RNA methyltransferase</fullName>
    </submittedName>
</protein>
<evidence type="ECO:0000256" key="1">
    <source>
        <dbReference type="ARBA" id="ARBA00022603"/>
    </source>
</evidence>
<feature type="domain" description="tRNA/rRNA methyltransferase SpoU type" evidence="3">
    <location>
        <begin position="141"/>
        <end position="282"/>
    </location>
</feature>
<keyword evidence="1 4" id="KW-0489">Methyltransferase</keyword>
<evidence type="ECO:0000313" key="4">
    <source>
        <dbReference type="EMBL" id="GAA5229067.1"/>
    </source>
</evidence>
<dbReference type="PANTHER" id="PTHR43191">
    <property type="entry name" value="RRNA METHYLTRANSFERASE 3"/>
    <property type="match status" value="1"/>
</dbReference>
<dbReference type="Gene3D" id="3.30.1330.30">
    <property type="match status" value="1"/>
</dbReference>
<evidence type="ECO:0000256" key="2">
    <source>
        <dbReference type="ARBA" id="ARBA00022679"/>
    </source>
</evidence>
<dbReference type="Gene3D" id="3.40.1280.10">
    <property type="match status" value="1"/>
</dbReference>
<keyword evidence="2" id="KW-0808">Transferase</keyword>
<accession>A0ABP9TR62</accession>
<comment type="caution">
    <text evidence="4">The sequence shown here is derived from an EMBL/GenBank/DDBJ whole genome shotgun (WGS) entry which is preliminary data.</text>
</comment>
<dbReference type="PANTHER" id="PTHR43191:SF12">
    <property type="entry name" value="RRNA METHYLASE"/>
    <property type="match status" value="1"/>
</dbReference>
<dbReference type="GO" id="GO:0008168">
    <property type="term" value="F:methyltransferase activity"/>
    <property type="evidence" value="ECO:0007669"/>
    <property type="project" value="UniProtKB-KW"/>
</dbReference>
<reference evidence="5" key="1">
    <citation type="journal article" date="2019" name="Int. J. Syst. Evol. Microbiol.">
        <title>The Global Catalogue of Microorganisms (GCM) 10K type strain sequencing project: providing services to taxonomists for standard genome sequencing and annotation.</title>
        <authorList>
            <consortium name="The Broad Institute Genomics Platform"/>
            <consortium name="The Broad Institute Genome Sequencing Center for Infectious Disease"/>
            <person name="Wu L."/>
            <person name="Ma J."/>
        </authorList>
    </citation>
    <scope>NUCLEOTIDE SEQUENCE [LARGE SCALE GENOMIC DNA]</scope>
    <source>
        <strain evidence="5">JCM 18952</strain>
    </source>
</reference>
<keyword evidence="5" id="KW-1185">Reference proteome</keyword>
<dbReference type="InterPro" id="IPR001537">
    <property type="entry name" value="SpoU_MeTrfase"/>
</dbReference>